<dbReference type="Gene3D" id="2.130.10.30">
    <property type="entry name" value="Regulator of chromosome condensation 1/beta-lactamase-inhibitor protein II"/>
    <property type="match status" value="1"/>
</dbReference>
<dbReference type="PROSITE" id="PS00626">
    <property type="entry name" value="RCC1_2"/>
    <property type="match status" value="2"/>
</dbReference>
<feature type="repeat" description="RCC1" evidence="5">
    <location>
        <begin position="130"/>
        <end position="181"/>
    </location>
</feature>
<dbReference type="PANTHER" id="PTHR45622">
    <property type="entry name" value="UBIQUITIN-PROTEIN LIGASE E3A-RELATED"/>
    <property type="match status" value="1"/>
</dbReference>
<feature type="repeat" description="RCC1" evidence="5">
    <location>
        <begin position="78"/>
        <end position="129"/>
    </location>
</feature>
<dbReference type="Pfam" id="PF00632">
    <property type="entry name" value="HECT"/>
    <property type="match status" value="1"/>
</dbReference>
<dbReference type="PROSITE" id="PS50237">
    <property type="entry name" value="HECT"/>
    <property type="match status" value="1"/>
</dbReference>
<name>A0AA88SXE5_TACVA</name>
<dbReference type="PROSITE" id="PS50012">
    <property type="entry name" value="RCC1_3"/>
    <property type="match status" value="4"/>
</dbReference>
<evidence type="ECO:0000256" key="2">
    <source>
        <dbReference type="ARBA" id="ARBA00022737"/>
    </source>
</evidence>
<organism evidence="7 8">
    <name type="scientific">Tachysurus vachellii</name>
    <name type="common">Darkbarbel catfish</name>
    <name type="synonym">Pelteobagrus vachellii</name>
    <dbReference type="NCBI Taxonomy" id="175792"/>
    <lineage>
        <taxon>Eukaryota</taxon>
        <taxon>Metazoa</taxon>
        <taxon>Chordata</taxon>
        <taxon>Craniata</taxon>
        <taxon>Vertebrata</taxon>
        <taxon>Euteleostomi</taxon>
        <taxon>Actinopterygii</taxon>
        <taxon>Neopterygii</taxon>
        <taxon>Teleostei</taxon>
        <taxon>Ostariophysi</taxon>
        <taxon>Siluriformes</taxon>
        <taxon>Bagridae</taxon>
        <taxon>Tachysurus</taxon>
    </lineage>
</organism>
<evidence type="ECO:0000259" key="6">
    <source>
        <dbReference type="PROSITE" id="PS50237"/>
    </source>
</evidence>
<feature type="repeat" description="RCC1" evidence="5">
    <location>
        <begin position="25"/>
        <end position="77"/>
    </location>
</feature>
<gene>
    <name evidence="7" type="ORF">Q7C36_007531</name>
</gene>
<dbReference type="Proteomes" id="UP001187315">
    <property type="component" value="Unassembled WGS sequence"/>
</dbReference>
<dbReference type="Pfam" id="PF25390">
    <property type="entry name" value="WD40_RLD"/>
    <property type="match status" value="1"/>
</dbReference>
<keyword evidence="2" id="KW-0677">Repeat</keyword>
<dbReference type="FunFam" id="3.30.2410.10:FF:000003">
    <property type="entry name" value="probable E3 ubiquitin-protein ligase HERC4 isoform X1"/>
    <property type="match status" value="1"/>
</dbReference>
<comment type="caution">
    <text evidence="7">The sequence shown here is derived from an EMBL/GenBank/DDBJ whole genome shotgun (WGS) entry which is preliminary data.</text>
</comment>
<dbReference type="SMART" id="SM00119">
    <property type="entry name" value="HECTc"/>
    <property type="match status" value="1"/>
</dbReference>
<dbReference type="AlphaFoldDB" id="A0AA88SXE5"/>
<keyword evidence="8" id="KW-1185">Reference proteome</keyword>
<dbReference type="GO" id="GO:0005737">
    <property type="term" value="C:cytoplasm"/>
    <property type="evidence" value="ECO:0007669"/>
    <property type="project" value="TreeGrafter"/>
</dbReference>
<dbReference type="Gene3D" id="3.90.1750.10">
    <property type="entry name" value="Hect, E3 ligase catalytic domains"/>
    <property type="match status" value="1"/>
</dbReference>
<evidence type="ECO:0000256" key="5">
    <source>
        <dbReference type="PROSITE-ProRule" id="PRU00235"/>
    </source>
</evidence>
<evidence type="ECO:0000256" key="3">
    <source>
        <dbReference type="ARBA" id="ARBA00022786"/>
    </source>
</evidence>
<dbReference type="InterPro" id="IPR000569">
    <property type="entry name" value="HECT_dom"/>
</dbReference>
<dbReference type="InterPro" id="IPR000408">
    <property type="entry name" value="Reg_chr_condens"/>
</dbReference>
<dbReference type="InterPro" id="IPR051709">
    <property type="entry name" value="Ub-ligase/GTPase-reg"/>
</dbReference>
<dbReference type="SUPFAM" id="SSF56204">
    <property type="entry name" value="Hect, E3 ligase catalytic domain"/>
    <property type="match status" value="1"/>
</dbReference>
<dbReference type="Gene3D" id="3.30.2410.10">
    <property type="entry name" value="Hect, E3 ligase catalytic domain"/>
    <property type="match status" value="1"/>
</dbReference>
<dbReference type="SUPFAM" id="SSF50985">
    <property type="entry name" value="RCC1/BLIP-II"/>
    <property type="match status" value="1"/>
</dbReference>
<feature type="active site" description="Glycyl thioester intermediate" evidence="4">
    <location>
        <position position="768"/>
    </location>
</feature>
<evidence type="ECO:0000256" key="1">
    <source>
        <dbReference type="ARBA" id="ARBA00022679"/>
    </source>
</evidence>
<dbReference type="InterPro" id="IPR035983">
    <property type="entry name" value="Hect_E3_ubiquitin_ligase"/>
</dbReference>
<evidence type="ECO:0000313" key="8">
    <source>
        <dbReference type="Proteomes" id="UP001187315"/>
    </source>
</evidence>
<dbReference type="PANTHER" id="PTHR45622:SF73">
    <property type="entry name" value="E3 UBIQUITIN-PROTEIN LIGASE HERC4-LIKE ISOFORM X1-RELATED"/>
    <property type="match status" value="1"/>
</dbReference>
<dbReference type="InterPro" id="IPR058923">
    <property type="entry name" value="RCC1-like_dom"/>
</dbReference>
<evidence type="ECO:0000313" key="7">
    <source>
        <dbReference type="EMBL" id="KAK2852330.1"/>
    </source>
</evidence>
<feature type="repeat" description="RCC1" evidence="5">
    <location>
        <begin position="183"/>
        <end position="237"/>
    </location>
</feature>
<dbReference type="GO" id="GO:0006511">
    <property type="term" value="P:ubiquitin-dependent protein catabolic process"/>
    <property type="evidence" value="ECO:0007669"/>
    <property type="project" value="TreeGrafter"/>
</dbReference>
<dbReference type="PRINTS" id="PR00633">
    <property type="entry name" value="RCCNDNSATION"/>
</dbReference>
<accession>A0AA88SXE5</accession>
<dbReference type="GO" id="GO:0016567">
    <property type="term" value="P:protein ubiquitination"/>
    <property type="evidence" value="ECO:0007669"/>
    <property type="project" value="TreeGrafter"/>
</dbReference>
<evidence type="ECO:0000256" key="4">
    <source>
        <dbReference type="PROSITE-ProRule" id="PRU00104"/>
    </source>
</evidence>
<dbReference type="EMBL" id="JAVHJS010000007">
    <property type="protein sequence ID" value="KAK2852330.1"/>
    <property type="molecule type" value="Genomic_DNA"/>
</dbReference>
<protein>
    <recommendedName>
        <fullName evidence="6">HECT domain-containing protein</fullName>
    </recommendedName>
</protein>
<proteinExistence type="predicted"/>
<keyword evidence="3 4" id="KW-0833">Ubl conjugation pathway</keyword>
<dbReference type="GO" id="GO:0061630">
    <property type="term" value="F:ubiquitin protein ligase activity"/>
    <property type="evidence" value="ECO:0007669"/>
    <property type="project" value="TreeGrafter"/>
</dbReference>
<reference evidence="7" key="1">
    <citation type="submission" date="2023-08" db="EMBL/GenBank/DDBJ databases">
        <title>Pelteobagrus vachellii genome.</title>
        <authorList>
            <person name="Liu H."/>
        </authorList>
    </citation>
    <scope>NUCLEOTIDE SEQUENCE</scope>
    <source>
        <strain evidence="7">PRFRI_2022a</strain>
        <tissue evidence="7">Muscle</tissue>
    </source>
</reference>
<feature type="domain" description="HECT" evidence="6">
    <location>
        <begin position="476"/>
        <end position="800"/>
    </location>
</feature>
<sequence length="800" mass="90438">MSEGLAAFLGDTDGKVTVVTSQKHGQLFTWGQNSSGQLGLGNKSQSFHSPQLLETLCGIPLTQISAGGDHSFALSLSGAVFGWGRNCAGQLGLGDRDDRHVPVCVKSLNLKKTVFISCGEHHTAVLTKGGLMLTFGSGRYGQLGHNSLRDEHQPRVVAEFWGSKVSQIACGQHHTLALVESSNTIYSFGCGEQAQLGNGQRSNQCVPLPVQLPPEYSSDQIRKINAGGNLSVLFISKKDGVQARSNQSSCNGQAMLEDEIIDRWISDCNPKVWKKIQSNDKHYKTSVRMSGLDLSLARLAFEKLAKNDRVLSLVENTVEHHLLPSLGSTAAGAEALRVYLVLPELLRVLKKQDRGKKLTILLGSTILKLEPESMDVLNSLWTTLPYNYYRTLVKMFHSVCSQILSLMINTKCNHWTELEPINSQRTVQLTEGYFIMKSVCDFFELLPFEMSWFCSDYSVLNRFSFIWNDIEGLINYPFVLDIRCKCFVFYVKFALEDGIDYGALSAEYFTLLGKKIAKDSSVIQASEDSGYFWFSADDSDSSQEELFNIGVICGLAFYNHNFMYIGFPVALFKKLLNIRPTFKDLEELSPVEARSLKNLLAEDEDVVELLDLDFTVKGKELIPNGAEIPVTKANRNKYVDLYVDFVFNKSVKNQFRAFKRGFSRGNPFQFWKIFKPEELRDLLYGTSKYEWKELQKGVTYKLCEDSDELIQNFWSVFFELDEEHQKMFLTFVYGTDRLPLEGLSKLQLKIVRQSYDDADDRFPWAQTCFGILYLPNYSNIQILREKLIHAITYCDVFGQA</sequence>
<keyword evidence="1" id="KW-0808">Transferase</keyword>
<dbReference type="Gene3D" id="3.30.2160.10">
    <property type="entry name" value="Hect, E3 ligase catalytic domain"/>
    <property type="match status" value="1"/>
</dbReference>
<dbReference type="InterPro" id="IPR009091">
    <property type="entry name" value="RCC1/BLIP-II"/>
</dbReference>